<protein>
    <submittedName>
        <fullName evidence="2">Uncharacterized protein</fullName>
    </submittedName>
</protein>
<reference evidence="2" key="2">
    <citation type="journal article" date="2015" name="Data Brief">
        <title>Shoot transcriptome of the giant reed, Arundo donax.</title>
        <authorList>
            <person name="Barrero R.A."/>
            <person name="Guerrero F.D."/>
            <person name="Moolhuijzen P."/>
            <person name="Goolsby J.A."/>
            <person name="Tidwell J."/>
            <person name="Bellgard S.E."/>
            <person name="Bellgard M.I."/>
        </authorList>
    </citation>
    <scope>NUCLEOTIDE SEQUENCE</scope>
    <source>
        <tissue evidence="2">Shoot tissue taken approximately 20 cm above the soil surface</tissue>
    </source>
</reference>
<dbReference type="EMBL" id="GBRH01241035">
    <property type="protein sequence ID" value="JAD56860.1"/>
    <property type="molecule type" value="Transcribed_RNA"/>
</dbReference>
<name>A0A0A9B6P3_ARUDO</name>
<feature type="region of interest" description="Disordered" evidence="1">
    <location>
        <begin position="16"/>
        <end position="38"/>
    </location>
</feature>
<organism evidence="2">
    <name type="scientific">Arundo donax</name>
    <name type="common">Giant reed</name>
    <name type="synonym">Donax arundinaceus</name>
    <dbReference type="NCBI Taxonomy" id="35708"/>
    <lineage>
        <taxon>Eukaryota</taxon>
        <taxon>Viridiplantae</taxon>
        <taxon>Streptophyta</taxon>
        <taxon>Embryophyta</taxon>
        <taxon>Tracheophyta</taxon>
        <taxon>Spermatophyta</taxon>
        <taxon>Magnoliopsida</taxon>
        <taxon>Liliopsida</taxon>
        <taxon>Poales</taxon>
        <taxon>Poaceae</taxon>
        <taxon>PACMAD clade</taxon>
        <taxon>Arundinoideae</taxon>
        <taxon>Arundineae</taxon>
        <taxon>Arundo</taxon>
    </lineage>
</organism>
<dbReference type="AlphaFoldDB" id="A0A0A9B6P3"/>
<accession>A0A0A9B6P3</accession>
<feature type="compositionally biased region" description="Pro residues" evidence="1">
    <location>
        <begin position="16"/>
        <end position="30"/>
    </location>
</feature>
<evidence type="ECO:0000256" key="1">
    <source>
        <dbReference type="SAM" id="MobiDB-lite"/>
    </source>
</evidence>
<sequence length="68" mass="7607">MPRRARFLVLRSLPFAPPQPAPAPQPPHPSSPVADPVRPPACAHRCIRQRPGRKVLLLLGSSRVRRIY</sequence>
<proteinExistence type="predicted"/>
<reference evidence="2" key="1">
    <citation type="submission" date="2014-09" db="EMBL/GenBank/DDBJ databases">
        <authorList>
            <person name="Magalhaes I.L.F."/>
            <person name="Oliveira U."/>
            <person name="Santos F.R."/>
            <person name="Vidigal T.H.D.A."/>
            <person name="Brescovit A.D."/>
            <person name="Santos A.J."/>
        </authorList>
    </citation>
    <scope>NUCLEOTIDE SEQUENCE</scope>
    <source>
        <tissue evidence="2">Shoot tissue taken approximately 20 cm above the soil surface</tissue>
    </source>
</reference>
<evidence type="ECO:0000313" key="2">
    <source>
        <dbReference type="EMBL" id="JAD56860.1"/>
    </source>
</evidence>